<evidence type="ECO:0000256" key="1">
    <source>
        <dbReference type="SAM" id="SignalP"/>
    </source>
</evidence>
<dbReference type="InterPro" id="IPR036278">
    <property type="entry name" value="Sialidase_sf"/>
</dbReference>
<protein>
    <submittedName>
        <fullName evidence="2">Sialidase family protein</fullName>
    </submittedName>
</protein>
<keyword evidence="3" id="KW-1185">Reference proteome</keyword>
<reference evidence="3" key="1">
    <citation type="journal article" date="2019" name="Int. J. Syst. Evol. Microbiol.">
        <title>The Global Catalogue of Microorganisms (GCM) 10K type strain sequencing project: providing services to taxonomists for standard genome sequencing and annotation.</title>
        <authorList>
            <consortium name="The Broad Institute Genomics Platform"/>
            <consortium name="The Broad Institute Genome Sequencing Center for Infectious Disease"/>
            <person name="Wu L."/>
            <person name="Ma J."/>
        </authorList>
    </citation>
    <scope>NUCLEOTIDE SEQUENCE [LARGE SCALE GENOMIC DNA]</scope>
    <source>
        <strain evidence="3">JCM 17759</strain>
    </source>
</reference>
<name>A0ABP8ME18_9BACT</name>
<dbReference type="EMBL" id="BAABGA010000017">
    <property type="protein sequence ID" value="GAA4449122.1"/>
    <property type="molecule type" value="Genomic_DNA"/>
</dbReference>
<keyword evidence="1" id="KW-0732">Signal</keyword>
<dbReference type="RefSeq" id="WP_345320535.1">
    <property type="nucleotide sequence ID" value="NZ_BAABGA010000017.1"/>
</dbReference>
<dbReference type="Gene3D" id="2.120.10.10">
    <property type="match status" value="1"/>
</dbReference>
<organism evidence="2 3">
    <name type="scientific">Novipirellula rosea</name>
    <dbReference type="NCBI Taxonomy" id="1031540"/>
    <lineage>
        <taxon>Bacteria</taxon>
        <taxon>Pseudomonadati</taxon>
        <taxon>Planctomycetota</taxon>
        <taxon>Planctomycetia</taxon>
        <taxon>Pirellulales</taxon>
        <taxon>Pirellulaceae</taxon>
        <taxon>Novipirellula</taxon>
    </lineage>
</organism>
<feature type="signal peptide" evidence="1">
    <location>
        <begin position="1"/>
        <end position="30"/>
    </location>
</feature>
<gene>
    <name evidence="2" type="ORF">GCM10023156_13230</name>
</gene>
<feature type="chain" id="PRO_5046848134" evidence="1">
    <location>
        <begin position="31"/>
        <end position="365"/>
    </location>
</feature>
<sequence length="365" mass="41424">MNMQCFHRQRLSCGLLLLFVCVCCCHSVCAEAPPEVRVTNIRRVFDNGEHNAFTDLVRFRNKFYLAFRSCPDGHMVHPTASIIIMTSDDGKDWEQVHRFQVKHRDTRDPHFLVFQDKLFVYSGTWYSGETTIPVKDYDLNLHLGYAACSEDGVTWQSPILLEGTFGHYIWRAAAFGDKAYLCGRRKAAFAVGPRGEGRSVESLMLESDDGLIWRKCAVFQELQGDETAFQFEPNGSVVAIGRRGSENAQLLRSQPPYQHWDRRDLDRYIGGPLITRWGDHYVVGGRKSIGDRGPKTSMYWLVDETLHEFAELPSGGDTSYPGFVELSPTRAIMSWYSSHEKDQDGKPITAIYMADLEVVSASGRE</sequence>
<evidence type="ECO:0000313" key="2">
    <source>
        <dbReference type="EMBL" id="GAA4449122.1"/>
    </source>
</evidence>
<accession>A0ABP8ME18</accession>
<evidence type="ECO:0000313" key="3">
    <source>
        <dbReference type="Proteomes" id="UP001500840"/>
    </source>
</evidence>
<dbReference type="SUPFAM" id="SSF50939">
    <property type="entry name" value="Sialidases"/>
    <property type="match status" value="1"/>
</dbReference>
<proteinExistence type="predicted"/>
<dbReference type="Proteomes" id="UP001500840">
    <property type="component" value="Unassembled WGS sequence"/>
</dbReference>
<comment type="caution">
    <text evidence="2">The sequence shown here is derived from an EMBL/GenBank/DDBJ whole genome shotgun (WGS) entry which is preliminary data.</text>
</comment>